<gene>
    <name evidence="2" type="ORF">Vbra_20260</name>
</gene>
<keyword evidence="1" id="KW-0472">Membrane</keyword>
<accession>A0A0G4ECY0</accession>
<dbReference type="AlphaFoldDB" id="A0A0G4ECY0"/>
<evidence type="ECO:0000313" key="2">
    <source>
        <dbReference type="EMBL" id="CEL93849.1"/>
    </source>
</evidence>
<feature type="transmembrane region" description="Helical" evidence="1">
    <location>
        <begin position="126"/>
        <end position="147"/>
    </location>
</feature>
<protein>
    <submittedName>
        <fullName evidence="2">Uncharacterized protein</fullName>
    </submittedName>
</protein>
<dbReference type="EMBL" id="CDMY01000193">
    <property type="protein sequence ID" value="CEL93849.1"/>
    <property type="molecule type" value="Genomic_DNA"/>
</dbReference>
<keyword evidence="1" id="KW-0812">Transmembrane</keyword>
<evidence type="ECO:0000313" key="3">
    <source>
        <dbReference type="Proteomes" id="UP000041254"/>
    </source>
</evidence>
<dbReference type="Proteomes" id="UP000041254">
    <property type="component" value="Unassembled WGS sequence"/>
</dbReference>
<keyword evidence="3" id="KW-1185">Reference proteome</keyword>
<name>A0A0G4ECY0_VITBC</name>
<dbReference type="InParanoid" id="A0A0G4ECY0"/>
<feature type="transmembrane region" description="Helical" evidence="1">
    <location>
        <begin position="53"/>
        <end position="77"/>
    </location>
</feature>
<proteinExistence type="predicted"/>
<feature type="transmembrane region" description="Helical" evidence="1">
    <location>
        <begin position="89"/>
        <end position="114"/>
    </location>
</feature>
<dbReference type="VEuPathDB" id="CryptoDB:Vbra_20260"/>
<organism evidence="2 3">
    <name type="scientific">Vitrella brassicaformis (strain CCMP3155)</name>
    <dbReference type="NCBI Taxonomy" id="1169540"/>
    <lineage>
        <taxon>Eukaryota</taxon>
        <taxon>Sar</taxon>
        <taxon>Alveolata</taxon>
        <taxon>Colpodellida</taxon>
        <taxon>Vitrellaceae</taxon>
        <taxon>Vitrella</taxon>
    </lineage>
</organism>
<evidence type="ECO:0000256" key="1">
    <source>
        <dbReference type="SAM" id="Phobius"/>
    </source>
</evidence>
<dbReference type="PhylomeDB" id="A0A0G4ECY0"/>
<keyword evidence="1" id="KW-1133">Transmembrane helix</keyword>
<reference evidence="2 3" key="1">
    <citation type="submission" date="2014-11" db="EMBL/GenBank/DDBJ databases">
        <authorList>
            <person name="Zhu J."/>
            <person name="Qi W."/>
            <person name="Song R."/>
        </authorList>
    </citation>
    <scope>NUCLEOTIDE SEQUENCE [LARGE SCALE GENOMIC DNA]</scope>
</reference>
<sequence>MLQAEEPGLGSKLAYCILISIFDMMNDILLPRCHSLADGQANERYLRSLCDQIALWSLAEMTSLLFVNLSVVVASAVNGVSSLTLTHEIIGLALIIAMECACEGMVLVVMVRWANLPMVSSWREKGVVRCMFLTCLLAATACVLVWLPFMHMAVRRSIGQEKWRDVDAEFFCPTFSDVLF</sequence>